<dbReference type="Gene3D" id="1.20.930.20">
    <property type="entry name" value="Adaptor protein Cbl, N-terminal domain"/>
    <property type="match status" value="1"/>
</dbReference>
<feature type="region of interest" description="Disordered" evidence="1">
    <location>
        <begin position="316"/>
        <end position="411"/>
    </location>
</feature>
<reference evidence="2" key="1">
    <citation type="submission" date="2023-03" db="EMBL/GenBank/DDBJ databases">
        <title>Massive genome expansion in bonnet fungi (Mycena s.s.) driven by repeated elements and novel gene families across ecological guilds.</title>
        <authorList>
            <consortium name="Lawrence Berkeley National Laboratory"/>
            <person name="Harder C.B."/>
            <person name="Miyauchi S."/>
            <person name="Viragh M."/>
            <person name="Kuo A."/>
            <person name="Thoen E."/>
            <person name="Andreopoulos B."/>
            <person name="Lu D."/>
            <person name="Skrede I."/>
            <person name="Drula E."/>
            <person name="Henrissat B."/>
            <person name="Morin E."/>
            <person name="Kohler A."/>
            <person name="Barry K."/>
            <person name="LaButti K."/>
            <person name="Morin E."/>
            <person name="Salamov A."/>
            <person name="Lipzen A."/>
            <person name="Mereny Z."/>
            <person name="Hegedus B."/>
            <person name="Baldrian P."/>
            <person name="Stursova M."/>
            <person name="Weitz H."/>
            <person name="Taylor A."/>
            <person name="Grigoriev I.V."/>
            <person name="Nagy L.G."/>
            <person name="Martin F."/>
            <person name="Kauserud H."/>
        </authorList>
    </citation>
    <scope>NUCLEOTIDE SEQUENCE</scope>
    <source>
        <strain evidence="2">CBHHK200</strain>
    </source>
</reference>
<evidence type="ECO:0000313" key="2">
    <source>
        <dbReference type="EMBL" id="KAJ7026078.1"/>
    </source>
</evidence>
<feature type="compositionally biased region" description="Basic and acidic residues" evidence="1">
    <location>
        <begin position="395"/>
        <end position="411"/>
    </location>
</feature>
<accession>A0AAD6WT07</accession>
<sequence>MPSNIVVEAMNKAKMLRTMCKLTPSKNVYLPFTVILVEICTLAAPEARKAAAELVFCAVKKTESLIENGVDPQLPPKVLEGLEKFESGLVAIHSHIESIPEASTKAMKFRLSALAFYLKSKHLQAKSSRVHQALVKLSAKPQSSAFRNEWILEAVSFTTRAAGTLVDIPVLNVLKPVVGMTALICDTAKVVKSNREAAIELAEHAQNVTNSIMERVNATDEDFLEVLHRTLDKIQKFLDALKRRRGGVVLLALGAKDKDQFATLHLALDRALQVLTTSQTTRAVDLVRTNTADLTAVRATVTSVGEDVKRVAVKEIAQGRPPTTAGGGHYLYGGHRPPRRPPRRLHRLSPPPSSPPPSSLLTPSPAPLPSRVHAAIKLPPPSTTRPTRHTATPAHHPDAPARRPDPRPRPY</sequence>
<proteinExistence type="predicted"/>
<dbReference type="InterPro" id="IPR059179">
    <property type="entry name" value="MLKL-like_MCAfunc"/>
</dbReference>
<feature type="compositionally biased region" description="Basic residues" evidence="1">
    <location>
        <begin position="336"/>
        <end position="347"/>
    </location>
</feature>
<dbReference type="CDD" id="cd21037">
    <property type="entry name" value="MLKL_NTD"/>
    <property type="match status" value="1"/>
</dbReference>
<dbReference type="GO" id="GO:0007166">
    <property type="term" value="P:cell surface receptor signaling pathway"/>
    <property type="evidence" value="ECO:0007669"/>
    <property type="project" value="InterPro"/>
</dbReference>
<dbReference type="AlphaFoldDB" id="A0AAD6WT07"/>
<dbReference type="Proteomes" id="UP001218188">
    <property type="component" value="Unassembled WGS sequence"/>
</dbReference>
<evidence type="ECO:0000256" key="1">
    <source>
        <dbReference type="SAM" id="MobiDB-lite"/>
    </source>
</evidence>
<evidence type="ECO:0000313" key="3">
    <source>
        <dbReference type="Proteomes" id="UP001218188"/>
    </source>
</evidence>
<organism evidence="2 3">
    <name type="scientific">Mycena alexandri</name>
    <dbReference type="NCBI Taxonomy" id="1745969"/>
    <lineage>
        <taxon>Eukaryota</taxon>
        <taxon>Fungi</taxon>
        <taxon>Dikarya</taxon>
        <taxon>Basidiomycota</taxon>
        <taxon>Agaricomycotina</taxon>
        <taxon>Agaricomycetes</taxon>
        <taxon>Agaricomycetidae</taxon>
        <taxon>Agaricales</taxon>
        <taxon>Marasmiineae</taxon>
        <taxon>Mycenaceae</taxon>
        <taxon>Mycena</taxon>
    </lineage>
</organism>
<gene>
    <name evidence="2" type="ORF">C8F04DRAFT_1400246</name>
</gene>
<comment type="caution">
    <text evidence="2">The sequence shown here is derived from an EMBL/GenBank/DDBJ whole genome shotgun (WGS) entry which is preliminary data.</text>
</comment>
<protein>
    <submittedName>
        <fullName evidence="2">Uncharacterized protein</fullName>
    </submittedName>
</protein>
<name>A0AAD6WT07_9AGAR</name>
<keyword evidence="3" id="KW-1185">Reference proteome</keyword>
<dbReference type="EMBL" id="JARJCM010000144">
    <property type="protein sequence ID" value="KAJ7026078.1"/>
    <property type="molecule type" value="Genomic_DNA"/>
</dbReference>
<feature type="compositionally biased region" description="Pro residues" evidence="1">
    <location>
        <begin position="349"/>
        <end position="368"/>
    </location>
</feature>
<dbReference type="InterPro" id="IPR036537">
    <property type="entry name" value="Adaptor_Cbl_N_dom_sf"/>
</dbReference>